<dbReference type="InterPro" id="IPR017900">
    <property type="entry name" value="4Fe4S_Fe_S_CS"/>
</dbReference>
<protein>
    <submittedName>
        <fullName evidence="7">(Fe-S)-binding protein</fullName>
    </submittedName>
</protein>
<dbReference type="InterPro" id="IPR004017">
    <property type="entry name" value="Cys_rich_dom"/>
</dbReference>
<dbReference type="Pfam" id="PF02754">
    <property type="entry name" value="CCG"/>
    <property type="match status" value="2"/>
</dbReference>
<sequence>MKKNIFYIDNESTIENIKQLMEDCINCKLCTKECEFLKEFSDSPKKLLKDILNNKSVDTLIPYSCNMCGICSKVCPKGLKLKDVFMKMRRDIAIKNNGMSTLKGHRAVHMHQKLSFSKAFSGLVTDENSKEVKRIFIPGCSLSAYSPELVHKAYNYLKEKLPGTALLIECCGKPTESLGEDELFKVRYKKLLNTIEKTGAEEVITACQSCYVTFSKYGLNQKIKSLWTVFQEIDLPKRSIDIGNNSDITFTIHDSCPTRDVPDIHDSIRWIMNRLNYKIEEMKYIKEKTRCCGTGGMVLPVNPEISLKSIKKIADEANTDYIVTYCASCREAMLKGQKKSLHVLDLIFGNTWTCKDEVPKTANTIISWCNRYKVKARGNGSE</sequence>
<evidence type="ECO:0000256" key="3">
    <source>
        <dbReference type="ARBA" id="ARBA00023002"/>
    </source>
</evidence>
<dbReference type="GO" id="GO:0046872">
    <property type="term" value="F:metal ion binding"/>
    <property type="evidence" value="ECO:0007669"/>
    <property type="project" value="UniProtKB-KW"/>
</dbReference>
<accession>A0A934HQI5</accession>
<dbReference type="PROSITE" id="PS00198">
    <property type="entry name" value="4FE4S_FER_1"/>
    <property type="match status" value="2"/>
</dbReference>
<organism evidence="7 8">
    <name type="scientific">Clostridium aciditolerans</name>
    <dbReference type="NCBI Taxonomy" id="339861"/>
    <lineage>
        <taxon>Bacteria</taxon>
        <taxon>Bacillati</taxon>
        <taxon>Bacillota</taxon>
        <taxon>Clostridia</taxon>
        <taxon>Eubacteriales</taxon>
        <taxon>Clostridiaceae</taxon>
        <taxon>Clostridium</taxon>
    </lineage>
</organism>
<dbReference type="Gene3D" id="1.10.1060.10">
    <property type="entry name" value="Alpha-helical ferredoxin"/>
    <property type="match status" value="1"/>
</dbReference>
<dbReference type="SUPFAM" id="SSF46548">
    <property type="entry name" value="alpha-helical ferredoxin"/>
    <property type="match status" value="1"/>
</dbReference>
<proteinExistence type="predicted"/>
<dbReference type="AlphaFoldDB" id="A0A934HQI5"/>
<dbReference type="GO" id="GO:0051539">
    <property type="term" value="F:4 iron, 4 sulfur cluster binding"/>
    <property type="evidence" value="ECO:0007669"/>
    <property type="project" value="UniProtKB-KW"/>
</dbReference>
<keyword evidence="3" id="KW-0560">Oxidoreductase</keyword>
<evidence type="ECO:0000256" key="1">
    <source>
        <dbReference type="ARBA" id="ARBA00022485"/>
    </source>
</evidence>
<keyword evidence="8" id="KW-1185">Reference proteome</keyword>
<dbReference type="Pfam" id="PF13534">
    <property type="entry name" value="Fer4_17"/>
    <property type="match status" value="1"/>
</dbReference>
<dbReference type="PANTHER" id="PTHR43255">
    <property type="entry name" value="IRON-SULFUR-BINDING OXIDOREDUCTASE FADF-RELATED-RELATED"/>
    <property type="match status" value="1"/>
</dbReference>
<gene>
    <name evidence="7" type="ORF">I6U51_01670</name>
</gene>
<dbReference type="Proteomes" id="UP000622687">
    <property type="component" value="Unassembled WGS sequence"/>
</dbReference>
<comment type="caution">
    <text evidence="7">The sequence shown here is derived from an EMBL/GenBank/DDBJ whole genome shotgun (WGS) entry which is preliminary data.</text>
</comment>
<keyword evidence="4" id="KW-0408">Iron</keyword>
<feature type="domain" description="4Fe-4S ferredoxin-type" evidence="6">
    <location>
        <begin position="56"/>
        <end position="84"/>
    </location>
</feature>
<evidence type="ECO:0000313" key="8">
    <source>
        <dbReference type="Proteomes" id="UP000622687"/>
    </source>
</evidence>
<evidence type="ECO:0000256" key="2">
    <source>
        <dbReference type="ARBA" id="ARBA00022723"/>
    </source>
</evidence>
<dbReference type="GO" id="GO:0016491">
    <property type="term" value="F:oxidoreductase activity"/>
    <property type="evidence" value="ECO:0007669"/>
    <property type="project" value="UniProtKB-KW"/>
</dbReference>
<dbReference type="InterPro" id="IPR017896">
    <property type="entry name" value="4Fe4S_Fe-S-bd"/>
</dbReference>
<evidence type="ECO:0000259" key="6">
    <source>
        <dbReference type="PROSITE" id="PS51379"/>
    </source>
</evidence>
<dbReference type="InterPro" id="IPR051460">
    <property type="entry name" value="HdrC_iron-sulfur_subunit"/>
</dbReference>
<reference evidence="7" key="1">
    <citation type="submission" date="2020-12" db="EMBL/GenBank/DDBJ databases">
        <title>Clostridium thailandense sp. nov., a novel acetogenic bacterium isolated from peat land soil in Thailand.</title>
        <authorList>
            <person name="Chaikitkaew S."/>
            <person name="Birkeland N.K."/>
        </authorList>
    </citation>
    <scope>NUCLEOTIDE SEQUENCE</scope>
    <source>
        <strain evidence="7">DSM 17425</strain>
    </source>
</reference>
<dbReference type="InterPro" id="IPR009051">
    <property type="entry name" value="Helical_ferredxn"/>
</dbReference>
<keyword evidence="2" id="KW-0479">Metal-binding</keyword>
<dbReference type="PROSITE" id="PS51379">
    <property type="entry name" value="4FE4S_FER_2"/>
    <property type="match status" value="1"/>
</dbReference>
<dbReference type="EMBL" id="JAEEGB010000003">
    <property type="protein sequence ID" value="MBI6871413.1"/>
    <property type="molecule type" value="Genomic_DNA"/>
</dbReference>
<evidence type="ECO:0000313" key="7">
    <source>
        <dbReference type="EMBL" id="MBI6871413.1"/>
    </source>
</evidence>
<evidence type="ECO:0000256" key="4">
    <source>
        <dbReference type="ARBA" id="ARBA00023004"/>
    </source>
</evidence>
<name>A0A934HQI5_9CLOT</name>
<dbReference type="RefSeq" id="WP_211141062.1">
    <property type="nucleotide sequence ID" value="NZ_JAEEGB010000003.1"/>
</dbReference>
<dbReference type="GO" id="GO:0005886">
    <property type="term" value="C:plasma membrane"/>
    <property type="evidence" value="ECO:0007669"/>
    <property type="project" value="TreeGrafter"/>
</dbReference>
<evidence type="ECO:0000256" key="5">
    <source>
        <dbReference type="ARBA" id="ARBA00023014"/>
    </source>
</evidence>
<keyword evidence="5" id="KW-0411">Iron-sulfur</keyword>
<dbReference type="PANTHER" id="PTHR43255:SF1">
    <property type="entry name" value="IRON-SULFUR-BINDING OXIDOREDUCTASE FADF-RELATED"/>
    <property type="match status" value="1"/>
</dbReference>
<keyword evidence="1" id="KW-0004">4Fe-4S</keyword>